<protein>
    <submittedName>
        <fullName evidence="3">Uncharacterized protein</fullName>
    </submittedName>
</protein>
<evidence type="ECO:0000313" key="5">
    <source>
        <dbReference type="Proteomes" id="UP000185794"/>
    </source>
</evidence>
<name>A0A854BQQ7_ECOLX</name>
<feature type="region of interest" description="Disordered" evidence="1">
    <location>
        <begin position="308"/>
        <end position="348"/>
    </location>
</feature>
<dbReference type="EMBL" id="LRKC01000055">
    <property type="protein sequence ID" value="OKV16964.1"/>
    <property type="molecule type" value="Genomic_DNA"/>
</dbReference>
<feature type="compositionally biased region" description="Gly residues" evidence="1">
    <location>
        <begin position="317"/>
        <end position="326"/>
    </location>
</feature>
<evidence type="ECO:0000256" key="1">
    <source>
        <dbReference type="SAM" id="MobiDB-lite"/>
    </source>
</evidence>
<keyword evidence="2" id="KW-0472">Membrane</keyword>
<keyword evidence="2" id="KW-0812">Transmembrane</keyword>
<reference evidence="3 5" key="1">
    <citation type="journal article" date="2017" name="Front. Cell. Infect. Microbiol.">
        <title>Chaperone-usher pili loci of human colonization factor-negative enterotoxigenic Escherichia coli.</title>
        <authorList>
            <person name="Del Canto F."/>
            <person name="Vidal R."/>
            <person name="Stine O.C."/>
            <person name="Pop M."/>
        </authorList>
    </citation>
    <scope>NUCLEOTIDE SEQUENCE [LARGE SCALE GENOMIC DNA]</scope>
    <source>
        <strain evidence="3 5">700324</strain>
    </source>
</reference>
<organism evidence="3 5">
    <name type="scientific">Escherichia coli</name>
    <dbReference type="NCBI Taxonomy" id="562"/>
    <lineage>
        <taxon>Bacteria</taxon>
        <taxon>Pseudomonadati</taxon>
        <taxon>Pseudomonadota</taxon>
        <taxon>Gammaproteobacteria</taxon>
        <taxon>Enterobacterales</taxon>
        <taxon>Enterobacteriaceae</taxon>
        <taxon>Escherichia</taxon>
    </lineage>
</organism>
<proteinExistence type="predicted"/>
<gene>
    <name evidence="4" type="ORF">AWP47_01655</name>
    <name evidence="3" type="ORF">AWP47_04055</name>
</gene>
<dbReference type="EMBL" id="LRKC01000087">
    <property type="protein sequence ID" value="OKV15605.1"/>
    <property type="molecule type" value="Genomic_DNA"/>
</dbReference>
<comment type="caution">
    <text evidence="3">The sequence shown here is derived from an EMBL/GenBank/DDBJ whole genome shotgun (WGS) entry which is preliminary data.</text>
</comment>
<dbReference type="Proteomes" id="UP000185794">
    <property type="component" value="Unassembled WGS sequence"/>
</dbReference>
<evidence type="ECO:0000313" key="3">
    <source>
        <dbReference type="EMBL" id="OKV15605.1"/>
    </source>
</evidence>
<evidence type="ECO:0000313" key="4">
    <source>
        <dbReference type="EMBL" id="OKV16964.1"/>
    </source>
</evidence>
<feature type="transmembrane region" description="Helical" evidence="2">
    <location>
        <begin position="402"/>
        <end position="423"/>
    </location>
</feature>
<evidence type="ECO:0000256" key="2">
    <source>
        <dbReference type="SAM" id="Phobius"/>
    </source>
</evidence>
<accession>A0A854BQQ7</accession>
<keyword evidence="2" id="KW-1133">Transmembrane helix</keyword>
<sequence>MVRNTSTAISKTVLSKSPSIASKGFFRSASGALTWAGVGYSVGSLTAENFSDNGRYLIATSGKALGNGKWEVNFGDKTFTVDFEPTPDNPFVISADSLNMNSYDTVDKVSAGYRWWQCTYGTSCKGPFIVGSVTGVAQGYFNSVASGGGLTCRAPDKSCSYKLNILSVNEGQEGSSSSVKYSYTSSYTNSDGELISSTYTPIQGIQVFYNKDFDKAFEVLFSDYKMATDDDGFSVMDGLKKVPMDLDTLAKMINNLLMDAASQPDYQGVPVSSTNPVTSNEIKVAYPNYGALTKFDYMYPSQNSPSADVNISAPGFSPGGSGGGSDNGSTNPDFSHPDVPEPTLDTPPSAEEILRPIKELFGQYRDLEVRPSGLSASCPVAKFNVFDRDYVIDMHCVFLEEYRSFIGIISSLIWALISLRILLST</sequence>
<dbReference type="AlphaFoldDB" id="A0A854BQQ7"/>